<accession>A0AA47JDZ9</accession>
<reference evidence="1" key="1">
    <citation type="submission" date="2022-12" db="EMBL/GenBank/DDBJ databases">
        <title>Vibrio parahaemolyticus become highly virulent by producing novel Tc toxins.</title>
        <authorList>
            <person name="Yang F."/>
            <person name="You Y."/>
            <person name="Lai Q."/>
            <person name="Xu L."/>
            <person name="Li F."/>
        </authorList>
    </citation>
    <scope>NUCLEOTIDE SEQUENCE</scope>
    <source>
        <strain evidence="1">Vp-HL-202005</strain>
    </source>
</reference>
<evidence type="ECO:0000313" key="2">
    <source>
        <dbReference type="Proteomes" id="UP001156560"/>
    </source>
</evidence>
<dbReference type="Proteomes" id="UP001156560">
    <property type="component" value="Chromosome 1"/>
</dbReference>
<evidence type="ECO:0000313" key="1">
    <source>
        <dbReference type="EMBL" id="WAT89012.1"/>
    </source>
</evidence>
<name>A0AA47JDZ9_VIBPH</name>
<dbReference type="AlphaFoldDB" id="A0AA47JDZ9"/>
<organism evidence="1 2">
    <name type="scientific">Vibrio parahaemolyticus</name>
    <dbReference type="NCBI Taxonomy" id="670"/>
    <lineage>
        <taxon>Bacteria</taxon>
        <taxon>Pseudomonadati</taxon>
        <taxon>Pseudomonadota</taxon>
        <taxon>Gammaproteobacteria</taxon>
        <taxon>Vibrionales</taxon>
        <taxon>Vibrionaceae</taxon>
        <taxon>Vibrio</taxon>
    </lineage>
</organism>
<sequence length="158" mass="18385">MKTIELSEDTYNELAMLAEPFESPESVIIRLIKDRVTARSKETSQPLKTEGRLFTNREIQERISRIAVGLTPSKLAELCNSDHSKEVFGINFPLLVRIPAGASHQQKRDLVKSSDGVNRWTWKFGFVSEGYEYAICTQWYDYNDRKVKYWLSRYERNG</sequence>
<gene>
    <name evidence="1" type="ORF">O1Q84_10065</name>
</gene>
<dbReference type="EMBL" id="CP114194">
    <property type="protein sequence ID" value="WAT89012.1"/>
    <property type="molecule type" value="Genomic_DNA"/>
</dbReference>
<dbReference type="RefSeq" id="WP_069503541.1">
    <property type="nucleotide sequence ID" value="NZ_CP114194.1"/>
</dbReference>
<protein>
    <submittedName>
        <fullName evidence="1">Uncharacterized protein</fullName>
    </submittedName>
</protein>
<proteinExistence type="predicted"/>